<dbReference type="Gene3D" id="2.70.70.10">
    <property type="entry name" value="Glucose Permease (Domain IIA)"/>
    <property type="match status" value="1"/>
</dbReference>
<dbReference type="PANTHER" id="PTHR21666">
    <property type="entry name" value="PEPTIDASE-RELATED"/>
    <property type="match status" value="1"/>
</dbReference>
<dbReference type="CDD" id="cd12797">
    <property type="entry name" value="M23_peptidase"/>
    <property type="match status" value="1"/>
</dbReference>
<gene>
    <name evidence="5" type="ORF">ABNX05_18170</name>
</gene>
<evidence type="ECO:0000259" key="3">
    <source>
        <dbReference type="Pfam" id="PF01551"/>
    </source>
</evidence>
<organism evidence="5 6">
    <name type="scientific">Lysinibacillus zambalensis</name>
    <dbReference type="NCBI Taxonomy" id="3160866"/>
    <lineage>
        <taxon>Bacteria</taxon>
        <taxon>Bacillati</taxon>
        <taxon>Bacillota</taxon>
        <taxon>Bacilli</taxon>
        <taxon>Bacillales</taxon>
        <taxon>Bacillaceae</taxon>
        <taxon>Lysinibacillus</taxon>
    </lineage>
</organism>
<comment type="caution">
    <text evidence="5">The sequence shown here is derived from an EMBL/GenBank/DDBJ whole genome shotgun (WGS) entry which is preliminary data.</text>
</comment>
<dbReference type="RefSeq" id="WP_349660998.1">
    <property type="nucleotide sequence ID" value="NZ_JBEGDG010000015.1"/>
</dbReference>
<dbReference type="Pfam" id="PF18013">
    <property type="entry name" value="Phage_lysozyme2"/>
    <property type="match status" value="1"/>
</dbReference>
<evidence type="ECO:0000256" key="1">
    <source>
        <dbReference type="SAM" id="Coils"/>
    </source>
</evidence>
<feature type="region of interest" description="Disordered" evidence="2">
    <location>
        <begin position="2036"/>
        <end position="2057"/>
    </location>
</feature>
<proteinExistence type="predicted"/>
<evidence type="ECO:0000256" key="2">
    <source>
        <dbReference type="SAM" id="MobiDB-lite"/>
    </source>
</evidence>
<dbReference type="Pfam" id="PF01551">
    <property type="entry name" value="Peptidase_M23"/>
    <property type="match status" value="1"/>
</dbReference>
<dbReference type="InterPro" id="IPR016047">
    <property type="entry name" value="M23ase_b-sheet_dom"/>
</dbReference>
<feature type="compositionally biased region" description="Polar residues" evidence="2">
    <location>
        <begin position="2046"/>
        <end position="2057"/>
    </location>
</feature>
<feature type="coiled-coil region" evidence="1">
    <location>
        <begin position="1625"/>
        <end position="1652"/>
    </location>
</feature>
<evidence type="ECO:0000313" key="6">
    <source>
        <dbReference type="Proteomes" id="UP001478862"/>
    </source>
</evidence>
<feature type="coiled-coil region" evidence="1">
    <location>
        <begin position="1690"/>
        <end position="1951"/>
    </location>
</feature>
<keyword evidence="6" id="KW-1185">Reference proteome</keyword>
<name>A0ABV1MVL3_9BACI</name>
<evidence type="ECO:0000313" key="5">
    <source>
        <dbReference type="EMBL" id="MEQ6356552.1"/>
    </source>
</evidence>
<dbReference type="SUPFAM" id="SSF51261">
    <property type="entry name" value="Duplicated hybrid motif"/>
    <property type="match status" value="1"/>
</dbReference>
<dbReference type="PANTHER" id="PTHR21666:SF270">
    <property type="entry name" value="MUREIN HYDROLASE ACTIVATOR ENVC"/>
    <property type="match status" value="1"/>
</dbReference>
<accession>A0ABV1MVL3</accession>
<protein>
    <submittedName>
        <fullName evidence="5">Phage tail tip lysozyme</fullName>
    </submittedName>
</protein>
<sequence>MIFSNTLNYIPTLFRLGVYLRVLDCNKIVAQRRIKKELNILSITNNEVKFLVSLDIDKDKSKKRIDTFLSKEMKDKTLTFDVNVGASNKNIKTFLDKHKNKNINLSFDVAVGQSKANIQTFLNNQKQAKKSLIFYVNEQATQTTVKSALKKIEVQPLQISFGVNYQQSKANINKFIETVKVNQKPIELILEKKASVENINKSLEQIIFAKAKVKLELAKGAFNHIKNTVEEKELQGLKTVMELDVEKTKLRISEQINKMSLPKFKIDVVANVTPVVSSKAVQATVKEAPSNVKEIPSPPTDFNGTIGALKELRSILVDINTKVTDLKKNMSEDTSLGKQLSDDGAKILEIREAITSTKEAYANFKGANNEATEASNKGSKAANLLSFAFGGLGAAGMVAGAAIQFFTARSEEAKKAKEELIAKNEQEVKSFADNERAIDSLLSKYSTLSAESKGQQLDSQKYKELLVTQNELGKLLPNLVKGEDEYGNKILVSSMQAETKVDILKQELEVQKLLNAEKAKKGQEEAEETARDTIKDANKDKKANLKSAGQYVYTMDLVSKNYMELRDELTKGINLEGEWYSSKSVKSIDDVRLAIERTKEALAKKTELNLTDGAIRDLENSKEGLEQIYFELLQSQKDVMSGLNVLKTGYTKDLEDTIKLTGDFSKEGQEVFEDVANSVINLAETESDLDEFNEAITMALGKKDADIEKNFTELADAISEMKKSGITDAEELEKKYGESFNTIKGSILKALKDSGIKEGTALYETYEKTLDNFIESKLNEEKAIKDIMETQGKGRKEAEEYFKTHNEGAEGLADAIDPMVEYAQKIKSFSSLGEEMLGVTGKQISETNELAGIYKYLSSVTNRTADEEAKLEEAMKNLKALYPHLVKNGEIRIESIEAENKMNKILTESYTNLSDGKFNSEEESTYYSAVGAKARIENLQLELEAIEKAKKTYEASALAMGKSNKIASLALKAAATIMEAKRNEKKAQLEEEIAKLNTGINSLSASNDKYSKSSDKASESTDNYSKSSDKASDSSSKATKEQSELEKITNKYTLTLNKLNTALKEVQARQKKYPTYSKQYRQALLDENRLIQQQIDLNNQKAKDLSGVQGSSGSSYTTSIVKPKGFQGTITSTWASRSDNHKGIDIDGAIGDLLQSNVKGKVAAKGKDNVSGNYVYVMDSNGLKHFYAHLDSIAVAIGDVVDVGTKLGTIGNTGNVVKGKGGDGSHLHYGVKQGNTWIDPTSYAQSARGGVQSYSQTKASSGGSAQATVWNYFKSKGLSDSAVAGIMGNIQQESNYSSNAGRNAQGSAYGIAQWRGSRLSELNSYAKSKGTNASDLNTQLEFMWKELQGKEKQALHSLNRTLSATEHASNFNTLYERSGEKAGSKGHNNRVNYAQSAYNTYAGKGGTVSSGGGSGNDEHADALNQIEALKQENMALAEQAQENYYKGIKSTLEEYQRNRSIEDLGIAKQEELQKNMLEYNKEYENSVNKQYTAEQRKLKSYQAEYAYIQKMYNAGGLTLAQQDELIDRRYELQQQMLESQNQIKAYYNEVISGRLASFDHKRDGFAKTLEWEEVKIQALDKTSTRYTKTLEIMANTRKGQLNSMKAELDYVNKMLSKGNLTIEMYQELTQRADSLKKELVEVNQALHQLNYELVQAVAIPHDLKIDDIDFEIAYSQSLRGTLEEGSGDYKKGLEFELEKLKEKLGEVEQKGLDIQKAMKGQDLGVEKLQELEEQLEDNALAYVEVKNAIKDTEQAIKDFSKSIDEQIAEKRKDLADQLIDALKDAINEAKDIQLDALDKLIKAEEERHDKVIKQYDDELEAYTKIIDAKRREIDDADRDRSHGNKLDELNTQKQDLQNKLNLLSNVNTYEGIKEKEDLQKQIAEIEKQIAEEKYQYEKELREQQLDDMLEEKTENIEDLKEKEDKHSEDVLKSLNKQKEYWEKHYQDLLNDEAEWERLRKLMAEGHYEEMIAEYDKYIGMLRASLPDLEDRFDGTWEAVGTSLRENVIDKMETLKDKIKEVQEEIQKLNDMKNTVTGDWGSKIPDTDQTAENANKGESLSEADMKVILAKFMNEKIAGSLDPTKDAVRIKNIKDKASKLASEGRSEGSTYNANQSLGSIFDSMSSSQISDIGKYFQNNSDASGFMTQEYLDYIKEFGKTASAGKVLSHGDKQVMLAKYMRETLLPQANSQAKKDALKGTSDKIAQSGRNNLSLVSASTSYDQAFSKLSGKQQAELGQYMLDNAGVVSYPELRSILTGYADNLRRNSTNDFTGADTGGMTTSFGSTGGTDGKGGKLALLHQNELIFNPVDTQRMLRISSIMDNVMRTINGAIALPTLPKIQPNDTPTTADNSTVVHINIERMNGTQSDVDNLAKQIQNRLLREKGKR</sequence>
<feature type="region of interest" description="Disordered" evidence="2">
    <location>
        <begin position="1004"/>
        <end position="1044"/>
    </location>
</feature>
<dbReference type="Gene3D" id="1.10.530.10">
    <property type="match status" value="1"/>
</dbReference>
<feature type="coiled-coil region" evidence="1">
    <location>
        <begin position="929"/>
        <end position="956"/>
    </location>
</feature>
<keyword evidence="1" id="KW-0175">Coiled coil</keyword>
<reference evidence="5 6" key="1">
    <citation type="submission" date="2024-06" db="EMBL/GenBank/DDBJ databases">
        <title>Lysinibacillus zambalefons sp. nov., a Novel Firmicute Isolated from the Poon Bato Zambales Hyperalkaline Spring.</title>
        <authorList>
            <person name="Aja J.A."/>
            <person name="Lazaro J.E.H."/>
            <person name="Llorin L.D."/>
            <person name="Lim K.R."/>
            <person name="Teodosio J."/>
            <person name="Dalisay D.S."/>
        </authorList>
    </citation>
    <scope>NUCLEOTIDE SEQUENCE [LARGE SCALE GENOMIC DNA]</scope>
    <source>
        <strain evidence="5 6">M3</strain>
    </source>
</reference>
<evidence type="ECO:0000259" key="4">
    <source>
        <dbReference type="Pfam" id="PF18013"/>
    </source>
</evidence>
<feature type="domain" description="Phage tail lysozyme" evidence="4">
    <location>
        <begin position="1266"/>
        <end position="1401"/>
    </location>
</feature>
<dbReference type="InterPro" id="IPR050570">
    <property type="entry name" value="Cell_wall_metabolism_enzyme"/>
</dbReference>
<dbReference type="Proteomes" id="UP001478862">
    <property type="component" value="Unassembled WGS sequence"/>
</dbReference>
<feature type="compositionally biased region" description="Basic and acidic residues" evidence="2">
    <location>
        <begin position="1027"/>
        <end position="1044"/>
    </location>
</feature>
<feature type="domain" description="M23ase beta-sheet core" evidence="3">
    <location>
        <begin position="1140"/>
        <end position="1240"/>
    </location>
</feature>
<dbReference type="EMBL" id="JBEGDG010000015">
    <property type="protein sequence ID" value="MEQ6356552.1"/>
    <property type="molecule type" value="Genomic_DNA"/>
</dbReference>
<feature type="compositionally biased region" description="Basic and acidic residues" evidence="2">
    <location>
        <begin position="1009"/>
        <end position="1019"/>
    </location>
</feature>
<dbReference type="InterPro" id="IPR011055">
    <property type="entry name" value="Dup_hybrid_motif"/>
</dbReference>
<dbReference type="InterPro" id="IPR041219">
    <property type="entry name" value="Phage_lysozyme2"/>
</dbReference>